<dbReference type="PANTHER" id="PTHR20953">
    <property type="entry name" value="KINASE-RELATED"/>
    <property type="match status" value="1"/>
</dbReference>
<dbReference type="SMART" id="SM00382">
    <property type="entry name" value="AAA"/>
    <property type="match status" value="1"/>
</dbReference>
<sequence length="476" mass="52380">MLGSSSSSASAAQQRQATIVLGVARALLKTTGVIEAGIFGFALREKGIDTTQKLKSIIESTGYLRFDDNKVYLTRPSFTRALPSSTAANNPPRPVAAQPLQSNPVPNLSLRTVESHYSTVVTDDYDDDDAFEPTTTTRRIEPVSFECDTEAIRYILEDLDINDLDLENLGLTDIFIDVGGTLSAKINSKTVQLRQRIELSDVETIMARLPRAIPTDKQNRVIFGETLHRLAAVMYDGEISGLTIRVGRKASGLLPLFEGLVEGKNVLLCGAPNVGKTTSLRDLCSYLSMDSCLCLIDTSGEVCGDSQMKTQFVGTTRVFRPEDPDKQYAALVDCVRNHSPDIIAIDELNTKQEVEVCQTIALRSIQMLACIHGNIEDLLYNSKLNKVLGGSTETLVSDMKAIDGRKVVHQRSTRPVFDVVINIKRVPEGLEYTFIDDVSNNVRDMLEGKPIQTVTRTIIGDELRETTQETLFPCAL</sequence>
<feature type="region of interest" description="Disordered" evidence="1">
    <location>
        <begin position="82"/>
        <end position="104"/>
    </location>
</feature>
<evidence type="ECO:0000259" key="2">
    <source>
        <dbReference type="SMART" id="SM00382"/>
    </source>
</evidence>
<dbReference type="InterPro" id="IPR003593">
    <property type="entry name" value="AAA+_ATPase"/>
</dbReference>
<dbReference type="AlphaFoldDB" id="A0A9P3H709"/>
<reference evidence="3" key="2">
    <citation type="journal article" date="2022" name="Microbiol. Resour. Announc.">
        <title>Whole-Genome Sequence of Entomortierella parvispora E1425, a Mucoromycotan Fungus Associated with Burkholderiaceae-Related Endosymbiotic Bacteria.</title>
        <authorList>
            <person name="Herlambang A."/>
            <person name="Guo Y."/>
            <person name="Takashima Y."/>
            <person name="Narisawa K."/>
            <person name="Ohta H."/>
            <person name="Nishizawa T."/>
        </authorList>
    </citation>
    <scope>NUCLEOTIDE SEQUENCE</scope>
    <source>
        <strain evidence="3">E1425</strain>
    </source>
</reference>
<dbReference type="Proteomes" id="UP000827284">
    <property type="component" value="Unassembled WGS sequence"/>
</dbReference>
<protein>
    <recommendedName>
        <fullName evidence="2">AAA+ ATPase domain-containing protein</fullName>
    </recommendedName>
</protein>
<reference evidence="3" key="1">
    <citation type="submission" date="2021-11" db="EMBL/GenBank/DDBJ databases">
        <authorList>
            <person name="Herlambang A."/>
            <person name="Guo Y."/>
            <person name="Takashima Y."/>
            <person name="Nishizawa T."/>
        </authorList>
    </citation>
    <scope>NUCLEOTIDE SEQUENCE</scope>
    <source>
        <strain evidence="3">E1425</strain>
    </source>
</reference>
<organism evidence="3 4">
    <name type="scientific">Entomortierella parvispora</name>
    <dbReference type="NCBI Taxonomy" id="205924"/>
    <lineage>
        <taxon>Eukaryota</taxon>
        <taxon>Fungi</taxon>
        <taxon>Fungi incertae sedis</taxon>
        <taxon>Mucoromycota</taxon>
        <taxon>Mortierellomycotina</taxon>
        <taxon>Mortierellomycetes</taxon>
        <taxon>Mortierellales</taxon>
        <taxon>Mortierellaceae</taxon>
        <taxon>Entomortierella</taxon>
    </lineage>
</organism>
<keyword evidence="4" id="KW-1185">Reference proteome</keyword>
<evidence type="ECO:0000313" key="4">
    <source>
        <dbReference type="Proteomes" id="UP000827284"/>
    </source>
</evidence>
<comment type="caution">
    <text evidence="3">The sequence shown here is derived from an EMBL/GenBank/DDBJ whole genome shotgun (WGS) entry which is preliminary data.</text>
</comment>
<evidence type="ECO:0000256" key="1">
    <source>
        <dbReference type="SAM" id="MobiDB-lite"/>
    </source>
</evidence>
<dbReference type="InterPro" id="IPR027417">
    <property type="entry name" value="P-loop_NTPase"/>
</dbReference>
<dbReference type="EMBL" id="BQFW01000005">
    <property type="protein sequence ID" value="GJJ71309.1"/>
    <property type="molecule type" value="Genomic_DNA"/>
</dbReference>
<dbReference type="OrthoDB" id="26838at2759"/>
<evidence type="ECO:0000313" key="3">
    <source>
        <dbReference type="EMBL" id="GJJ71309.1"/>
    </source>
</evidence>
<feature type="domain" description="AAA+ ATPase" evidence="2">
    <location>
        <begin position="262"/>
        <end position="427"/>
    </location>
</feature>
<name>A0A9P3H709_9FUNG</name>
<proteinExistence type="predicted"/>
<dbReference type="SUPFAM" id="SSF52540">
    <property type="entry name" value="P-loop containing nucleoside triphosphate hydrolases"/>
    <property type="match status" value="1"/>
</dbReference>
<dbReference type="Gene3D" id="3.40.50.300">
    <property type="entry name" value="P-loop containing nucleotide triphosphate hydrolases"/>
    <property type="match status" value="1"/>
</dbReference>
<dbReference type="PANTHER" id="PTHR20953:SF3">
    <property type="entry name" value="P-LOOP CONTAINING NUCLEOSIDE TRIPHOSPHATE HYDROLASES SUPERFAMILY PROTEIN"/>
    <property type="match status" value="1"/>
</dbReference>
<gene>
    <name evidence="3" type="ORF">EMPS_03659</name>
</gene>
<accession>A0A9P3H709</accession>